<dbReference type="AlphaFoldDB" id="A0A8J8JV43"/>
<evidence type="ECO:0000256" key="1">
    <source>
        <dbReference type="SAM" id="Phobius"/>
    </source>
</evidence>
<evidence type="ECO:0008006" key="4">
    <source>
        <dbReference type="Google" id="ProtNLM"/>
    </source>
</evidence>
<feature type="transmembrane region" description="Helical" evidence="1">
    <location>
        <begin position="271"/>
        <end position="289"/>
    </location>
</feature>
<protein>
    <recommendedName>
        <fullName evidence="4">DoxX family protein</fullName>
    </recommendedName>
</protein>
<organism evidence="2 3">
    <name type="scientific">Limnovirga soli</name>
    <dbReference type="NCBI Taxonomy" id="2656915"/>
    <lineage>
        <taxon>Bacteria</taxon>
        <taxon>Pseudomonadati</taxon>
        <taxon>Bacteroidota</taxon>
        <taxon>Chitinophagia</taxon>
        <taxon>Chitinophagales</taxon>
        <taxon>Chitinophagaceae</taxon>
        <taxon>Limnovirga</taxon>
    </lineage>
</organism>
<reference evidence="2" key="1">
    <citation type="submission" date="2019-10" db="EMBL/GenBank/DDBJ databases">
        <title>Draft genome sequence of Panacibacter sp. KCS-6.</title>
        <authorList>
            <person name="Yim K.J."/>
        </authorList>
    </citation>
    <scope>NUCLEOTIDE SEQUENCE</scope>
    <source>
        <strain evidence="2">KCS-6</strain>
    </source>
</reference>
<keyword evidence="3" id="KW-1185">Reference proteome</keyword>
<accession>A0A8J8JV43</accession>
<keyword evidence="1" id="KW-1133">Transmembrane helix</keyword>
<evidence type="ECO:0000313" key="3">
    <source>
        <dbReference type="Proteomes" id="UP000598971"/>
    </source>
</evidence>
<name>A0A8J8JV43_9BACT</name>
<feature type="transmembrane region" description="Helical" evidence="1">
    <location>
        <begin position="199"/>
        <end position="215"/>
    </location>
</feature>
<dbReference type="EMBL" id="WHPF01000018">
    <property type="protein sequence ID" value="NNV57708.1"/>
    <property type="molecule type" value="Genomic_DNA"/>
</dbReference>
<feature type="transmembrane region" description="Helical" evidence="1">
    <location>
        <begin position="174"/>
        <end position="192"/>
    </location>
</feature>
<proteinExistence type="predicted"/>
<gene>
    <name evidence="2" type="ORF">GD597_19725</name>
</gene>
<evidence type="ECO:0000313" key="2">
    <source>
        <dbReference type="EMBL" id="NNV57708.1"/>
    </source>
</evidence>
<feature type="transmembrane region" description="Helical" evidence="1">
    <location>
        <begin position="20"/>
        <end position="42"/>
    </location>
</feature>
<dbReference type="Proteomes" id="UP000598971">
    <property type="component" value="Unassembled WGS sequence"/>
</dbReference>
<keyword evidence="1" id="KW-0812">Transmembrane</keyword>
<comment type="caution">
    <text evidence="2">The sequence shown here is derived from an EMBL/GenBank/DDBJ whole genome shotgun (WGS) entry which is preliminary data.</text>
</comment>
<keyword evidence="1" id="KW-0472">Membrane</keyword>
<sequence>MMEQLQSAAEEWSFLKKLGFRFFFTLFVLFVLFYPNGFFPYFDYLFEIYIQPFRSLIPWIGTHILHTTNEAAAHPTGSGDTLYDWVTLFFISMLSVAVTIVWSIVPTNRKNYNVLYYWLTVLVRYYLAFTMLTYGFYKVFKLQFPFPSSGTLMEPYGNSSPMRLAWTFMGFSKGYNYFTGFGEVFSGVFLLFRRTKTMGALLSLVVAANVMAINYCFDVPVKLLSTTLVVMSLFLLAKDLQRLLQFLVLNTTAAPADIATPTFKKPWINKALVVVKYGTILFIFVTYIYQGSEALSQYGDDAPKPALYGIYTTEQFVKNKDTLTPLATDSLYWHKLIVGSYGYATVMAMNDSLHAYVFETDTAAKKITMYTDADTTNKSILQYSQMNNTLQLNGIWQHDTVSIKMQQFPLQNFRLINRGFHWVSEYPFNK</sequence>
<dbReference type="RefSeq" id="WP_171609659.1">
    <property type="nucleotide sequence ID" value="NZ_WHPF01000018.1"/>
</dbReference>
<feature type="transmembrane region" description="Helical" evidence="1">
    <location>
        <begin position="117"/>
        <end position="137"/>
    </location>
</feature>
<feature type="transmembrane region" description="Helical" evidence="1">
    <location>
        <begin position="85"/>
        <end position="105"/>
    </location>
</feature>